<dbReference type="GO" id="GO:0003755">
    <property type="term" value="F:peptidyl-prolyl cis-trans isomerase activity"/>
    <property type="evidence" value="ECO:0007669"/>
    <property type="project" value="UniProtKB-UniRule"/>
</dbReference>
<dbReference type="InterPro" id="IPR012677">
    <property type="entry name" value="Nucleotide-bd_a/b_plait_sf"/>
</dbReference>
<feature type="domain" description="PPIase cyclophilin-type" evidence="8">
    <location>
        <begin position="135"/>
        <end position="291"/>
    </location>
</feature>
<dbReference type="PROSITE" id="PS50102">
    <property type="entry name" value="RRM"/>
    <property type="match status" value="1"/>
</dbReference>
<evidence type="ECO:0000259" key="9">
    <source>
        <dbReference type="PROSITE" id="PS50102"/>
    </source>
</evidence>
<dbReference type="AlphaFoldDB" id="A0A0D2X161"/>
<dbReference type="OrthoDB" id="193499at2759"/>
<dbReference type="InterPro" id="IPR029000">
    <property type="entry name" value="Cyclophilin-like_dom_sf"/>
</dbReference>
<sequence>MLTAAFIPFGDLVDVQMPMDYSTDKHRGFGFVEFEDAEDAAAAIDNMDEAELFGRTIRVNVANPAKYPERANKAVWTEESYFEQQQQEHASNDATATETNASARAAWQAEAVPAAAAPAVPAAPSTGGNKLPRVYMDIKIGSSKAGRIVMELRSDVTPRTAENFRQLCTHSKGFGFKGSSFHRIIPDFMCQGGDFTRHNGTGGKSIYGEKFADENFTLKHTGAGTLSMANSGPNSNGSQFFMCLTKTDWLDGKHVVFGQVIQGLDVLRRMEAQGGESGKTKTKVVIEDCGEL</sequence>
<dbReference type="Pfam" id="PF00160">
    <property type="entry name" value="Pro_isomerase"/>
    <property type="match status" value="1"/>
</dbReference>
<dbReference type="SUPFAM" id="SSF50891">
    <property type="entry name" value="Cyclophilin-like"/>
    <property type="match status" value="1"/>
</dbReference>
<name>A0A0D2X161_CAPO3</name>
<dbReference type="FunCoup" id="A0A0D2X161">
    <property type="interactions" value="178"/>
</dbReference>
<dbReference type="Gene3D" id="2.40.100.10">
    <property type="entry name" value="Cyclophilin-like"/>
    <property type="match status" value="1"/>
</dbReference>
<reference evidence="11" key="1">
    <citation type="submission" date="2011-02" db="EMBL/GenBank/DDBJ databases">
        <title>The Genome Sequence of Capsaspora owczarzaki ATCC 30864.</title>
        <authorList>
            <person name="Russ C."/>
            <person name="Cuomo C."/>
            <person name="Burger G."/>
            <person name="Gray M.W."/>
            <person name="Holland P.W.H."/>
            <person name="King N."/>
            <person name="Lang F.B.F."/>
            <person name="Roger A.J."/>
            <person name="Ruiz-Trillo I."/>
            <person name="Young S.K."/>
            <person name="Zeng Q."/>
            <person name="Gargeya S."/>
            <person name="Alvarado L."/>
            <person name="Berlin A."/>
            <person name="Chapman S.B."/>
            <person name="Chen Z."/>
            <person name="Freedman E."/>
            <person name="Gellesch M."/>
            <person name="Goldberg J."/>
            <person name="Griggs A."/>
            <person name="Gujja S."/>
            <person name="Heilman E."/>
            <person name="Heiman D."/>
            <person name="Howarth C."/>
            <person name="Mehta T."/>
            <person name="Neiman D."/>
            <person name="Pearson M."/>
            <person name="Roberts A."/>
            <person name="Saif S."/>
            <person name="Shea T."/>
            <person name="Shenoy N."/>
            <person name="Sisk P."/>
            <person name="Stolte C."/>
            <person name="Sykes S."/>
            <person name="White J."/>
            <person name="Yandava C."/>
            <person name="Haas B."/>
            <person name="Nusbaum C."/>
            <person name="Birren B."/>
        </authorList>
    </citation>
    <scope>NUCLEOTIDE SEQUENCE</scope>
    <source>
        <strain evidence="11">ATCC 30864</strain>
    </source>
</reference>
<evidence type="ECO:0000256" key="2">
    <source>
        <dbReference type="ARBA" id="ARBA00022884"/>
    </source>
</evidence>
<dbReference type="Pfam" id="PF00076">
    <property type="entry name" value="RRM_1"/>
    <property type="match status" value="1"/>
</dbReference>
<proteinExistence type="inferred from homology"/>
<evidence type="ECO:0000313" key="11">
    <source>
        <dbReference type="Proteomes" id="UP000008743"/>
    </source>
</evidence>
<dbReference type="GO" id="GO:0003723">
    <property type="term" value="F:RNA binding"/>
    <property type="evidence" value="ECO:0007669"/>
    <property type="project" value="UniProtKB-UniRule"/>
</dbReference>
<dbReference type="EMBL" id="KE346361">
    <property type="protein sequence ID" value="KJE90249.1"/>
    <property type="molecule type" value="Genomic_DNA"/>
</dbReference>
<feature type="domain" description="RRM" evidence="9">
    <location>
        <begin position="1"/>
        <end position="64"/>
    </location>
</feature>
<dbReference type="InterPro" id="IPR002130">
    <property type="entry name" value="Cyclophilin-type_PPIase_dom"/>
</dbReference>
<evidence type="ECO:0000256" key="4">
    <source>
        <dbReference type="ARBA" id="ARBA00023235"/>
    </source>
</evidence>
<keyword evidence="4 6" id="KW-0413">Isomerase</keyword>
<feature type="region of interest" description="Disordered" evidence="7">
    <location>
        <begin position="80"/>
        <end position="101"/>
    </location>
</feature>
<evidence type="ECO:0000256" key="7">
    <source>
        <dbReference type="SAM" id="MobiDB-lite"/>
    </source>
</evidence>
<dbReference type="GO" id="GO:0016018">
    <property type="term" value="F:cyclosporin A binding"/>
    <property type="evidence" value="ECO:0007669"/>
    <property type="project" value="TreeGrafter"/>
</dbReference>
<dbReference type="SUPFAM" id="SSF54928">
    <property type="entry name" value="RNA-binding domain, RBD"/>
    <property type="match status" value="1"/>
</dbReference>
<dbReference type="STRING" id="595528.A0A0D2X161"/>
<evidence type="ECO:0000256" key="3">
    <source>
        <dbReference type="ARBA" id="ARBA00023110"/>
    </source>
</evidence>
<accession>A0A0D2X161</accession>
<dbReference type="eggNOG" id="KOG0111">
    <property type="taxonomic scope" value="Eukaryota"/>
</dbReference>
<keyword evidence="2 5" id="KW-0694">RNA-binding</keyword>
<dbReference type="GO" id="GO:0005739">
    <property type="term" value="C:mitochondrion"/>
    <property type="evidence" value="ECO:0007669"/>
    <property type="project" value="TreeGrafter"/>
</dbReference>
<dbReference type="CDD" id="cd01926">
    <property type="entry name" value="cyclophilin_ABH_like"/>
    <property type="match status" value="1"/>
</dbReference>
<dbReference type="InterPro" id="IPR000504">
    <property type="entry name" value="RRM_dom"/>
</dbReference>
<dbReference type="PROSITE" id="PS00170">
    <property type="entry name" value="CSA_PPIASE_1"/>
    <property type="match status" value="1"/>
</dbReference>
<comment type="function">
    <text evidence="6">PPIases accelerate the folding of proteins. It catalyzes the cis-trans isomerization of proline imidic peptide bonds in oligopeptides.</text>
</comment>
<dbReference type="PhylomeDB" id="A0A0D2X161"/>
<dbReference type="PRINTS" id="PR00153">
    <property type="entry name" value="CSAPPISMRASE"/>
</dbReference>
<comment type="catalytic activity">
    <reaction evidence="1 6">
        <text>[protein]-peptidylproline (omega=180) = [protein]-peptidylproline (omega=0)</text>
        <dbReference type="Rhea" id="RHEA:16237"/>
        <dbReference type="Rhea" id="RHEA-COMP:10747"/>
        <dbReference type="Rhea" id="RHEA-COMP:10748"/>
        <dbReference type="ChEBI" id="CHEBI:83833"/>
        <dbReference type="ChEBI" id="CHEBI:83834"/>
        <dbReference type="EC" id="5.2.1.8"/>
    </reaction>
</comment>
<dbReference type="InParanoid" id="A0A0D2X161"/>
<dbReference type="SMART" id="SM00360">
    <property type="entry name" value="RRM"/>
    <property type="match status" value="1"/>
</dbReference>
<feature type="compositionally biased region" description="Polar residues" evidence="7">
    <location>
        <begin position="82"/>
        <end position="101"/>
    </location>
</feature>
<dbReference type="InterPro" id="IPR034168">
    <property type="entry name" value="PPIE_RRM"/>
</dbReference>
<evidence type="ECO:0000256" key="5">
    <source>
        <dbReference type="PROSITE-ProRule" id="PRU00176"/>
    </source>
</evidence>
<evidence type="ECO:0000259" key="8">
    <source>
        <dbReference type="PROSITE" id="PS50072"/>
    </source>
</evidence>
<gene>
    <name evidence="10" type="ORF">CAOG_001587</name>
</gene>
<dbReference type="CDD" id="cd12347">
    <property type="entry name" value="RRM_PPIE"/>
    <property type="match status" value="1"/>
</dbReference>
<evidence type="ECO:0000256" key="6">
    <source>
        <dbReference type="RuleBase" id="RU363019"/>
    </source>
</evidence>
<keyword evidence="11" id="KW-1185">Reference proteome</keyword>
<dbReference type="Proteomes" id="UP000008743">
    <property type="component" value="Unassembled WGS sequence"/>
</dbReference>
<dbReference type="FunFam" id="2.40.100.10:FF:000013">
    <property type="entry name" value="Peptidyl-prolyl cis-trans isomerase"/>
    <property type="match status" value="1"/>
</dbReference>
<protein>
    <recommendedName>
        <fullName evidence="6">Peptidyl-prolyl cis-trans isomerase</fullName>
        <shortName evidence="6">PPIase</shortName>
        <ecNumber evidence="6">5.2.1.8</ecNumber>
    </recommendedName>
</protein>
<dbReference type="EC" id="5.2.1.8" evidence="6"/>
<keyword evidence="3 6" id="KW-0697">Rotamase</keyword>
<organism evidence="10 11">
    <name type="scientific">Capsaspora owczarzaki (strain ATCC 30864)</name>
    <dbReference type="NCBI Taxonomy" id="595528"/>
    <lineage>
        <taxon>Eukaryota</taxon>
        <taxon>Filasterea</taxon>
        <taxon>Capsaspora</taxon>
    </lineage>
</organism>
<evidence type="ECO:0000256" key="1">
    <source>
        <dbReference type="ARBA" id="ARBA00000971"/>
    </source>
</evidence>
<dbReference type="InterPro" id="IPR020892">
    <property type="entry name" value="Cyclophilin-type_PPIase_CS"/>
</dbReference>
<dbReference type="PANTHER" id="PTHR11071:SF561">
    <property type="entry name" value="PEPTIDYL-PROLYL CIS-TRANS ISOMERASE D-RELATED"/>
    <property type="match status" value="1"/>
</dbReference>
<dbReference type="PANTHER" id="PTHR11071">
    <property type="entry name" value="PEPTIDYL-PROLYL CIS-TRANS ISOMERASE"/>
    <property type="match status" value="1"/>
</dbReference>
<dbReference type="PROSITE" id="PS50072">
    <property type="entry name" value="CSA_PPIASE_2"/>
    <property type="match status" value="1"/>
</dbReference>
<dbReference type="InterPro" id="IPR035979">
    <property type="entry name" value="RBD_domain_sf"/>
</dbReference>
<dbReference type="Gene3D" id="3.30.70.330">
    <property type="match status" value="1"/>
</dbReference>
<dbReference type="GO" id="GO:0006457">
    <property type="term" value="P:protein folding"/>
    <property type="evidence" value="ECO:0007669"/>
    <property type="project" value="InterPro"/>
</dbReference>
<comment type="similarity">
    <text evidence="6">Belongs to the cyclophilin-type PPIase family.</text>
</comment>
<evidence type="ECO:0000313" key="10">
    <source>
        <dbReference type="EMBL" id="KJE90249.1"/>
    </source>
</evidence>